<keyword evidence="6" id="KW-1185">Reference proteome</keyword>
<dbReference type="InterPro" id="IPR039177">
    <property type="entry name" value="SMG9"/>
</dbReference>
<dbReference type="STRING" id="282301.A0A1I8G294"/>
<evidence type="ECO:0000256" key="2">
    <source>
        <dbReference type="ARBA" id="ARBA00022741"/>
    </source>
</evidence>
<dbReference type="PANTHER" id="PTHR14270:SF0">
    <property type="entry name" value="NONSENSE-MEDIATED MRNA DECAY FACTOR SMG9"/>
    <property type="match status" value="1"/>
</dbReference>
<name>A0A1I8G294_9PLAT</name>
<sequence>MNESKHRPNGEYGYHYHAPTSSRTNFRKEQNASLTKSTESFNRASGQNQRQNTRINNAGNRTIQGSDESVTGMASGQGQDWSNSSKKGPWNKQYSPNIDTIGLNPTMDTKKEKPSSSNKEMQSVAKYIVKKRDQHKEASPSGQLAQQYKDESPGPEPAATAGGEAEWPSLQQPQRLSRPARSVATASAPVSTASPTRLAHLQELPLPPAPLMLVTPSGKFVDEAQRQEFQEYLDPTNTNFSVVGVLGLQSSGKSSLLNSLLLGRLPGQEEPPAGRAFAVESLDNLLGNAHRTRGVQLQTTPERAFLLDCEALLALSSAEALIQAAASERRGGGNSGAGSTGANAGQSDFITVETGATMHGIQLSAFLMSACHLLLVVADGWPDPDLLRLLLAADMLRPAVLDDTGFQPRVIFVLNRTPAGAGPAPARLRELLAGLFEGAAFRLDAGSVFCLPLLDEDCPDSAAAIEYTEELERLRKLILTSPRHHMLRQDLFNEKVWLDFAAEVWENIEKSVMLAEYHRLIG</sequence>
<keyword evidence="2" id="KW-0547">Nucleotide-binding</keyword>
<evidence type="ECO:0000313" key="6">
    <source>
        <dbReference type="Proteomes" id="UP000095280"/>
    </source>
</evidence>
<evidence type="ECO:0000256" key="4">
    <source>
        <dbReference type="ARBA" id="ARBA00023161"/>
    </source>
</evidence>
<dbReference type="WBParaSite" id="maker-uti_cns_0000614-snap-gene-1.2-mRNA-1">
    <property type="protein sequence ID" value="maker-uti_cns_0000614-snap-gene-1.2-mRNA-1"/>
    <property type="gene ID" value="maker-uti_cns_0000614-snap-gene-1.2"/>
</dbReference>
<reference evidence="7" key="1">
    <citation type="submission" date="2016-11" db="UniProtKB">
        <authorList>
            <consortium name="WormBaseParasite"/>
        </authorList>
    </citation>
    <scope>IDENTIFICATION</scope>
</reference>
<dbReference type="Proteomes" id="UP000095280">
    <property type="component" value="Unplaced"/>
</dbReference>
<dbReference type="GO" id="GO:0000184">
    <property type="term" value="P:nuclear-transcribed mRNA catabolic process, nonsense-mediated decay"/>
    <property type="evidence" value="ECO:0007669"/>
    <property type="project" value="UniProtKB-KW"/>
</dbReference>
<dbReference type="InterPro" id="IPR030386">
    <property type="entry name" value="G_GB1_RHD3_dom"/>
</dbReference>
<evidence type="ECO:0000256" key="1">
    <source>
        <dbReference type="ARBA" id="ARBA00007712"/>
    </source>
</evidence>
<accession>A0A1I8G294</accession>
<dbReference type="PANTHER" id="PTHR14270">
    <property type="entry name" value="NONSENSE-MEDIATED MRNA DECAY FACTOR SMG9"/>
    <property type="match status" value="1"/>
</dbReference>
<keyword evidence="3" id="KW-0342">GTP-binding</keyword>
<dbReference type="InterPro" id="IPR027417">
    <property type="entry name" value="P-loop_NTPase"/>
</dbReference>
<evidence type="ECO:0000256" key="5">
    <source>
        <dbReference type="PROSITE-ProRule" id="PRU01052"/>
    </source>
</evidence>
<proteinExistence type="inferred from homology"/>
<comment type="similarity">
    <text evidence="5">Belongs to the TRAFAC class dynamin-like GTPase superfamily. GB1/RHD3 GTPase family.</text>
</comment>
<dbReference type="PROSITE" id="PS51715">
    <property type="entry name" value="G_GB1_RHD3"/>
    <property type="match status" value="1"/>
</dbReference>
<keyword evidence="4" id="KW-0866">Nonsense-mediated mRNA decay</keyword>
<dbReference type="SUPFAM" id="SSF52540">
    <property type="entry name" value="P-loop containing nucleoside triphosphate hydrolases"/>
    <property type="match status" value="1"/>
</dbReference>
<dbReference type="GO" id="GO:0005525">
    <property type="term" value="F:GTP binding"/>
    <property type="evidence" value="ECO:0007669"/>
    <property type="project" value="UniProtKB-KW"/>
</dbReference>
<protein>
    <submittedName>
        <fullName evidence="7">GB1/RHD3-type G domain-containing protein</fullName>
    </submittedName>
</protein>
<dbReference type="Gene3D" id="3.40.50.300">
    <property type="entry name" value="P-loop containing nucleotide triphosphate hydrolases"/>
    <property type="match status" value="1"/>
</dbReference>
<comment type="similarity">
    <text evidence="1">Belongs to the SMG9 family.</text>
</comment>
<dbReference type="OrthoDB" id="79514at2759"/>
<dbReference type="AlphaFoldDB" id="A0A1I8G294"/>
<evidence type="ECO:0000256" key="3">
    <source>
        <dbReference type="ARBA" id="ARBA00023134"/>
    </source>
</evidence>
<organism evidence="6 7">
    <name type="scientific">Macrostomum lignano</name>
    <dbReference type="NCBI Taxonomy" id="282301"/>
    <lineage>
        <taxon>Eukaryota</taxon>
        <taxon>Metazoa</taxon>
        <taxon>Spiralia</taxon>
        <taxon>Lophotrochozoa</taxon>
        <taxon>Platyhelminthes</taxon>
        <taxon>Rhabditophora</taxon>
        <taxon>Macrostomorpha</taxon>
        <taxon>Macrostomida</taxon>
        <taxon>Macrostomidae</taxon>
        <taxon>Macrostomum</taxon>
    </lineage>
</organism>
<evidence type="ECO:0000313" key="7">
    <source>
        <dbReference type="WBParaSite" id="maker-uti_cns_0000614-snap-gene-1.2-mRNA-1"/>
    </source>
</evidence>